<dbReference type="Gene3D" id="2.60.40.1180">
    <property type="entry name" value="Golgi alpha-mannosidase II"/>
    <property type="match status" value="1"/>
</dbReference>
<evidence type="ECO:0000256" key="1">
    <source>
        <dbReference type="SAM" id="SignalP"/>
    </source>
</evidence>
<dbReference type="AlphaFoldDB" id="A0A4R4DZE9"/>
<sequence>MCIFNTMKPRTLLLLAALWLLAACSKKDTNPAPAPAPTPTPVVSTPFTRADNEDLVLYEVNTPAFSASRNINGVTARLDAIKSLGVNTLWTMPIQPVGQVNSIGSPYCVRDYYGVNPSLGNLNDLKNLVNGAHARGMAVILDWVANHTSWDHPWLAANPQWYTQVNGQVVSPQGTGWNDVADLNYANTDMRQAMISAMKYWVQQAGVDGFRCDAADYVPADFWQQAIDSLRRVQPRLIMLAEGARADHFSAGFDLNFSWNYLGALYGVFHNGQNASNLFTASAAEWSTVPAGKRKLRFITNHDEMGNSTPATSYGGPTGALAAEAATLFLPGNPLLYGGQEVGVPSNSVYTGGTIDWNANPATLQAYTKLMAAYSSSDAARRGTLQTYPDNNVLVYTRGYNTQQLLVLVNTRNSVQTVSLDAALAGSWNNALESGTLTVGSSMTLQPYQYVVLKK</sequence>
<evidence type="ECO:0000313" key="4">
    <source>
        <dbReference type="Proteomes" id="UP000295164"/>
    </source>
</evidence>
<dbReference type="InterPro" id="IPR013780">
    <property type="entry name" value="Glyco_hydro_b"/>
</dbReference>
<evidence type="ECO:0000259" key="2">
    <source>
        <dbReference type="SMART" id="SM00642"/>
    </source>
</evidence>
<dbReference type="EMBL" id="SKFH01000019">
    <property type="protein sequence ID" value="TCZ69633.1"/>
    <property type="molecule type" value="Genomic_DNA"/>
</dbReference>
<keyword evidence="4" id="KW-1185">Reference proteome</keyword>
<dbReference type="Gene3D" id="3.20.20.80">
    <property type="entry name" value="Glycosidases"/>
    <property type="match status" value="1"/>
</dbReference>
<dbReference type="SUPFAM" id="SSF51011">
    <property type="entry name" value="Glycosyl hydrolase domain"/>
    <property type="match status" value="1"/>
</dbReference>
<dbReference type="GO" id="GO:0009313">
    <property type="term" value="P:oligosaccharide catabolic process"/>
    <property type="evidence" value="ECO:0007669"/>
    <property type="project" value="TreeGrafter"/>
</dbReference>
<reference evidence="3 4" key="1">
    <citation type="submission" date="2019-03" db="EMBL/GenBank/DDBJ databases">
        <authorList>
            <person name="Kim M.K.M."/>
        </authorList>
    </citation>
    <scope>NUCLEOTIDE SEQUENCE [LARGE SCALE GENOMIC DNA]</scope>
    <source>
        <strain evidence="3 4">17J68-15</strain>
    </source>
</reference>
<comment type="caution">
    <text evidence="3">The sequence shown here is derived from an EMBL/GenBank/DDBJ whole genome shotgun (WGS) entry which is preliminary data.</text>
</comment>
<organism evidence="3 4">
    <name type="scientific">Flaviaesturariibacter aridisoli</name>
    <dbReference type="NCBI Taxonomy" id="2545761"/>
    <lineage>
        <taxon>Bacteria</taxon>
        <taxon>Pseudomonadati</taxon>
        <taxon>Bacteroidota</taxon>
        <taxon>Chitinophagia</taxon>
        <taxon>Chitinophagales</taxon>
        <taxon>Chitinophagaceae</taxon>
        <taxon>Flaviaestuariibacter</taxon>
    </lineage>
</organism>
<feature type="signal peptide" evidence="1">
    <location>
        <begin position="1"/>
        <end position="22"/>
    </location>
</feature>
<evidence type="ECO:0000313" key="3">
    <source>
        <dbReference type="EMBL" id="TCZ69633.1"/>
    </source>
</evidence>
<dbReference type="Proteomes" id="UP000295164">
    <property type="component" value="Unassembled WGS sequence"/>
</dbReference>
<dbReference type="InterPro" id="IPR032091">
    <property type="entry name" value="Malt_amylase-like_C"/>
</dbReference>
<dbReference type="InterPro" id="IPR017853">
    <property type="entry name" value="GH"/>
</dbReference>
<dbReference type="SUPFAM" id="SSF51445">
    <property type="entry name" value="(Trans)glycosidases"/>
    <property type="match status" value="1"/>
</dbReference>
<feature type="chain" id="PRO_5020470982" evidence="1">
    <location>
        <begin position="23"/>
        <end position="455"/>
    </location>
</feature>
<gene>
    <name evidence="3" type="ORF">E0486_11960</name>
</gene>
<protein>
    <submittedName>
        <fullName evidence="3">Alpha-amylase</fullName>
    </submittedName>
</protein>
<dbReference type="SMART" id="SM00642">
    <property type="entry name" value="Aamy"/>
    <property type="match status" value="1"/>
</dbReference>
<name>A0A4R4DZE9_9BACT</name>
<proteinExistence type="predicted"/>
<dbReference type="PANTHER" id="PTHR10357:SF179">
    <property type="entry name" value="NEUTRAL AND BASIC AMINO ACID TRANSPORT PROTEIN RBAT"/>
    <property type="match status" value="1"/>
</dbReference>
<accession>A0A4R4DZE9</accession>
<keyword evidence="1" id="KW-0732">Signal</keyword>
<dbReference type="CDD" id="cd11313">
    <property type="entry name" value="AmyAc_arch_bac_AmyA"/>
    <property type="match status" value="1"/>
</dbReference>
<dbReference type="OrthoDB" id="9806009at2"/>
<dbReference type="PANTHER" id="PTHR10357">
    <property type="entry name" value="ALPHA-AMYLASE FAMILY MEMBER"/>
    <property type="match status" value="1"/>
</dbReference>
<dbReference type="Pfam" id="PF16657">
    <property type="entry name" value="Malt_amylase_C"/>
    <property type="match status" value="1"/>
</dbReference>
<feature type="domain" description="Glycosyl hydrolase family 13 catalytic" evidence="2">
    <location>
        <begin position="59"/>
        <end position="381"/>
    </location>
</feature>
<dbReference type="Pfam" id="PF00128">
    <property type="entry name" value="Alpha-amylase"/>
    <property type="match status" value="2"/>
</dbReference>
<dbReference type="GO" id="GO:0004556">
    <property type="term" value="F:alpha-amylase activity"/>
    <property type="evidence" value="ECO:0007669"/>
    <property type="project" value="TreeGrafter"/>
</dbReference>
<dbReference type="InterPro" id="IPR006047">
    <property type="entry name" value="GH13_cat_dom"/>
</dbReference>